<evidence type="ECO:0000256" key="1">
    <source>
        <dbReference type="ARBA" id="ARBA00004651"/>
    </source>
</evidence>
<keyword evidence="10" id="KW-0808">Transferase</keyword>
<dbReference type="AlphaFoldDB" id="A0A2S7K971"/>
<organism evidence="10 11">
    <name type="scientific">Hyphococcus luteus</name>
    <dbReference type="NCBI Taxonomy" id="2058213"/>
    <lineage>
        <taxon>Bacteria</taxon>
        <taxon>Pseudomonadati</taxon>
        <taxon>Pseudomonadota</taxon>
        <taxon>Alphaproteobacteria</taxon>
        <taxon>Parvularculales</taxon>
        <taxon>Parvularculaceae</taxon>
        <taxon>Hyphococcus</taxon>
    </lineage>
</organism>
<keyword evidence="11" id="KW-1185">Reference proteome</keyword>
<dbReference type="Gene3D" id="3.40.1710.10">
    <property type="entry name" value="abc type-2 transporter like domain"/>
    <property type="match status" value="1"/>
</dbReference>
<evidence type="ECO:0000256" key="7">
    <source>
        <dbReference type="ARBA" id="ARBA00023136"/>
    </source>
</evidence>
<dbReference type="Pfam" id="PF12698">
    <property type="entry name" value="ABC2_membrane_3"/>
    <property type="match status" value="1"/>
</dbReference>
<feature type="transmembrane region" description="Helical" evidence="8">
    <location>
        <begin position="352"/>
        <end position="370"/>
    </location>
</feature>
<comment type="subcellular location">
    <subcellularLocation>
        <location evidence="1">Cell membrane</location>
        <topology evidence="1">Multi-pass membrane protein</topology>
    </subcellularLocation>
</comment>
<evidence type="ECO:0000313" key="10">
    <source>
        <dbReference type="EMBL" id="PQA89023.1"/>
    </source>
</evidence>
<dbReference type="GO" id="GO:0016740">
    <property type="term" value="F:transferase activity"/>
    <property type="evidence" value="ECO:0007669"/>
    <property type="project" value="UniProtKB-KW"/>
</dbReference>
<dbReference type="InterPro" id="IPR047817">
    <property type="entry name" value="ABC2_TM_bact-type"/>
</dbReference>
<dbReference type="PROSITE" id="PS51012">
    <property type="entry name" value="ABC_TM2"/>
    <property type="match status" value="1"/>
</dbReference>
<dbReference type="InterPro" id="IPR013525">
    <property type="entry name" value="ABC2_TM"/>
</dbReference>
<sequence length="375" mass="41366">MISFSRIAAVFIKELVQMRRDRPTFAIMIMVPVMQLALFGFAINTDPRHLPAAVELRDEGPLTRSFLASLKQSTYVEITDIVHGEAQGEELLRSGKVNFLIVIPENFESDFVRGERPEILVAADASDPVAASGVIGAVGEIARRAFAPELDRLPSKLRGGAPPYNVVVHRQYNPEGVTAFNIVPGLLGVILTMTMTMITSIALTRERERGTYEALLSSPVRPLEIMVGKTTPYILVGAIQTGIILLAARYVFDIPFTGNMAAFVLVLSIFIFTNLMLGYLISTVARTQMQAMQMTFFVFLPSILLSGFMFPFRAMPAWARAIGEALPNTHFLRMVREIMLKGASFADIQGDLGPLLLILFVLAGIALLRFQRTLD</sequence>
<evidence type="ECO:0000259" key="9">
    <source>
        <dbReference type="PROSITE" id="PS51012"/>
    </source>
</evidence>
<dbReference type="Proteomes" id="UP000239504">
    <property type="component" value="Unassembled WGS sequence"/>
</dbReference>
<reference evidence="10 11" key="1">
    <citation type="submission" date="2017-12" db="EMBL/GenBank/DDBJ databases">
        <authorList>
            <person name="Hurst M.R.H."/>
        </authorList>
    </citation>
    <scope>NUCLEOTIDE SEQUENCE [LARGE SCALE GENOMIC DNA]</scope>
    <source>
        <strain evidence="10 11">SY-3-19</strain>
    </source>
</reference>
<keyword evidence="7 8" id="KW-0472">Membrane</keyword>
<accession>A0A2S7K971</accession>
<feature type="domain" description="ABC transmembrane type-2" evidence="9">
    <location>
        <begin position="139"/>
        <end position="373"/>
    </location>
</feature>
<evidence type="ECO:0000256" key="8">
    <source>
        <dbReference type="SAM" id="Phobius"/>
    </source>
</evidence>
<dbReference type="InterPro" id="IPR051449">
    <property type="entry name" value="ABC-2_transporter_component"/>
</dbReference>
<evidence type="ECO:0000313" key="11">
    <source>
        <dbReference type="Proteomes" id="UP000239504"/>
    </source>
</evidence>
<dbReference type="GO" id="GO:0140359">
    <property type="term" value="F:ABC-type transporter activity"/>
    <property type="evidence" value="ECO:0007669"/>
    <property type="project" value="InterPro"/>
</dbReference>
<keyword evidence="3" id="KW-0813">Transport</keyword>
<dbReference type="GO" id="GO:0005886">
    <property type="term" value="C:plasma membrane"/>
    <property type="evidence" value="ECO:0007669"/>
    <property type="project" value="UniProtKB-SubCell"/>
</dbReference>
<feature type="transmembrane region" description="Helical" evidence="8">
    <location>
        <begin position="182"/>
        <end position="203"/>
    </location>
</feature>
<comment type="caution">
    <text evidence="10">The sequence shown here is derived from an EMBL/GenBank/DDBJ whole genome shotgun (WGS) entry which is preliminary data.</text>
</comment>
<dbReference type="PANTHER" id="PTHR30294">
    <property type="entry name" value="MEMBRANE COMPONENT OF ABC TRANSPORTER YHHJ-RELATED"/>
    <property type="match status" value="1"/>
</dbReference>
<gene>
    <name evidence="10" type="ORF">CW354_03475</name>
</gene>
<evidence type="ECO:0000256" key="2">
    <source>
        <dbReference type="ARBA" id="ARBA00007783"/>
    </source>
</evidence>
<dbReference type="EMBL" id="PJCH01000003">
    <property type="protein sequence ID" value="PQA89023.1"/>
    <property type="molecule type" value="Genomic_DNA"/>
</dbReference>
<dbReference type="RefSeq" id="WP_104828661.1">
    <property type="nucleotide sequence ID" value="NZ_PJCH01000003.1"/>
</dbReference>
<keyword evidence="5 8" id="KW-0812">Transmembrane</keyword>
<comment type="similarity">
    <text evidence="2">Belongs to the ABC-2 integral membrane protein family.</text>
</comment>
<evidence type="ECO:0000256" key="3">
    <source>
        <dbReference type="ARBA" id="ARBA00022448"/>
    </source>
</evidence>
<evidence type="ECO:0000256" key="4">
    <source>
        <dbReference type="ARBA" id="ARBA00022475"/>
    </source>
</evidence>
<feature type="transmembrane region" description="Helical" evidence="8">
    <location>
        <begin position="25"/>
        <end position="43"/>
    </location>
</feature>
<evidence type="ECO:0000256" key="5">
    <source>
        <dbReference type="ARBA" id="ARBA00022692"/>
    </source>
</evidence>
<feature type="transmembrane region" description="Helical" evidence="8">
    <location>
        <begin position="294"/>
        <end position="312"/>
    </location>
</feature>
<proteinExistence type="inferred from homology"/>
<dbReference type="PANTHER" id="PTHR30294:SF29">
    <property type="entry name" value="MULTIDRUG ABC TRANSPORTER PERMEASE YBHS-RELATED"/>
    <property type="match status" value="1"/>
</dbReference>
<name>A0A2S7K971_9PROT</name>
<evidence type="ECO:0000256" key="6">
    <source>
        <dbReference type="ARBA" id="ARBA00022989"/>
    </source>
</evidence>
<keyword evidence="4" id="KW-1003">Cell membrane</keyword>
<protein>
    <submittedName>
        <fullName evidence="10">Mannose-1-phosphate guanyltransferase</fullName>
    </submittedName>
</protein>
<feature type="transmembrane region" description="Helical" evidence="8">
    <location>
        <begin position="233"/>
        <end position="252"/>
    </location>
</feature>
<feature type="transmembrane region" description="Helical" evidence="8">
    <location>
        <begin position="258"/>
        <end position="282"/>
    </location>
</feature>
<dbReference type="OrthoDB" id="9784671at2"/>
<keyword evidence="6 8" id="KW-1133">Transmembrane helix</keyword>